<dbReference type="Gene3D" id="1.25.40.10">
    <property type="entry name" value="Tetratricopeptide repeat domain"/>
    <property type="match status" value="2"/>
</dbReference>
<dbReference type="InterPro" id="IPR011990">
    <property type="entry name" value="TPR-like_helical_dom_sf"/>
</dbReference>
<dbReference type="InterPro" id="IPR051476">
    <property type="entry name" value="Bac_ResReg_Asp_Phosphatase"/>
</dbReference>
<dbReference type="PANTHER" id="PTHR46630">
    <property type="entry name" value="TETRATRICOPEPTIDE REPEAT PROTEIN 29"/>
    <property type="match status" value="1"/>
</dbReference>
<evidence type="ECO:0000256" key="1">
    <source>
        <dbReference type="ARBA" id="ARBA00004496"/>
    </source>
</evidence>
<comment type="caution">
    <text evidence="8">The sequence shown here is derived from an EMBL/GenBank/DDBJ whole genome shotgun (WGS) entry which is preliminary data.</text>
</comment>
<dbReference type="Proteomes" id="UP001310248">
    <property type="component" value="Unassembled WGS sequence"/>
</dbReference>
<sequence>MRVQACLTGIFALITCLVSFNTFAYEHGFVHVPKALEPLRQLLIANPRECVRQTGQQLSNQQQASQNAESQSVTLLSYQLGALCAYRIQDTQLAQQYIDQAITLAKEQQHQAHLTQAYIIAALILSDDPNRAGETQTYINLAQTNLDKLKIFPLPNMRFQLQKVLALYHLNQGKSNEAKTYLLKAKEEAYASKSPILRAWSEALLANYYLANSQPELALSHLSEAELDQQDVNSNEALLLTSMLQANIARVYLGQGELAIAQQIQQDAIANAVDLGNFDLQAQEIATLGNMSELAGDIDAALVHYLNAKEIAKANNNLPLLANIELQLGKTYMELSDYTPALVHLQISRQLFISLNQPNMLLRSLLLLGELHINNNENGLAILQLEKAEQLANTMGLSSSHSKVYKLLTQAYEKNGNYALALEQFKVYHSLNQQYQQIRNELKREQFKQHYQYIEQAQQLSDLTREKAIILQQSNFQQLVLVLVCVFGIMLLFLFLVTRQKLLSRNASLNDLSHQLNHHPVTGLQQLANSETPLVCLRDKLTDKQQARILVMLSIESISLASQQTLGFKAQRDLIKHFIEALVEGIEGDFHLGHISDKQMVLCIEQESLSPQQISEQLSGRAKICAEQQKIELILAIGCCSLPFLAKAKDAIDDIGMTEVVWLALEGAQQLCKQTNQNQWVELTAMSGSHAAFFCSDVTEDVKQAIAKGLVKVNASSDKSLINW</sequence>
<protein>
    <recommendedName>
        <fullName evidence="10">GGDEF domain-containing protein</fullName>
    </recommendedName>
</protein>
<feature type="chain" id="PRO_5045767344" description="GGDEF domain-containing protein" evidence="7">
    <location>
        <begin position="25"/>
        <end position="724"/>
    </location>
</feature>
<dbReference type="SMART" id="SM00028">
    <property type="entry name" value="TPR"/>
    <property type="match status" value="7"/>
</dbReference>
<evidence type="ECO:0008006" key="10">
    <source>
        <dbReference type="Google" id="ProtNLM"/>
    </source>
</evidence>
<gene>
    <name evidence="8" type="ORF">SNR37_000946</name>
</gene>
<feature type="transmembrane region" description="Helical" evidence="6">
    <location>
        <begin position="479"/>
        <end position="497"/>
    </location>
</feature>
<dbReference type="InterPro" id="IPR019734">
    <property type="entry name" value="TPR_rpt"/>
</dbReference>
<evidence type="ECO:0000256" key="6">
    <source>
        <dbReference type="SAM" id="Phobius"/>
    </source>
</evidence>
<organism evidence="8 9">
    <name type="scientific">Agarivorans aestuarii</name>
    <dbReference type="NCBI Taxonomy" id="1563703"/>
    <lineage>
        <taxon>Bacteria</taxon>
        <taxon>Pseudomonadati</taxon>
        <taxon>Pseudomonadota</taxon>
        <taxon>Gammaproteobacteria</taxon>
        <taxon>Alteromonadales</taxon>
        <taxon>Alteromonadaceae</taxon>
        <taxon>Agarivorans</taxon>
    </lineage>
</organism>
<evidence type="ECO:0000256" key="7">
    <source>
        <dbReference type="SAM" id="SignalP"/>
    </source>
</evidence>
<evidence type="ECO:0000256" key="2">
    <source>
        <dbReference type="ARBA" id="ARBA00022490"/>
    </source>
</evidence>
<name>A0ABU7G8K9_9ALTE</name>
<evidence type="ECO:0000256" key="4">
    <source>
        <dbReference type="ARBA" id="ARBA00022803"/>
    </source>
</evidence>
<dbReference type="SUPFAM" id="SSF48452">
    <property type="entry name" value="TPR-like"/>
    <property type="match status" value="1"/>
</dbReference>
<comment type="subcellular location">
    <subcellularLocation>
        <location evidence="1">Cytoplasm</location>
    </subcellularLocation>
</comment>
<comment type="similarity">
    <text evidence="5">Belongs to the Rap family.</text>
</comment>
<proteinExistence type="inferred from homology"/>
<evidence type="ECO:0000256" key="5">
    <source>
        <dbReference type="ARBA" id="ARBA00038253"/>
    </source>
</evidence>
<reference evidence="9" key="1">
    <citation type="submission" date="2023-07" db="EMBL/GenBank/DDBJ databases">
        <title>Draft genome sequence of Agarivorans aestuarii strain ZMCS4, a CAZymes producing bacteria isolated from the marine brown algae Clodostephus spongiosus.</title>
        <authorList>
            <person name="Lorente B."/>
            <person name="Cabral C."/>
            <person name="Frias J."/>
            <person name="Faria J."/>
            <person name="Toubarro D."/>
        </authorList>
    </citation>
    <scope>NUCLEOTIDE SEQUENCE [LARGE SCALE GENOMIC DNA]</scope>
    <source>
        <strain evidence="9">ZMCS4</strain>
    </source>
</reference>
<keyword evidence="6" id="KW-1133">Transmembrane helix</keyword>
<reference evidence="8 9" key="2">
    <citation type="submission" date="2023-12" db="EMBL/GenBank/DDBJ databases">
        <authorList>
            <consortium name="Cladostephus spongiosus"/>
            <person name="Lorente B."/>
            <person name="Cabral C."/>
            <person name="Frias J."/>
            <person name="Faria J."/>
            <person name="Toubarro D."/>
        </authorList>
    </citation>
    <scope>NUCLEOTIDE SEQUENCE [LARGE SCALE GENOMIC DNA]</scope>
    <source>
        <strain evidence="8 9">ZMCS4</strain>
    </source>
</reference>
<evidence type="ECO:0000313" key="8">
    <source>
        <dbReference type="EMBL" id="MEE1675620.1"/>
    </source>
</evidence>
<evidence type="ECO:0000313" key="9">
    <source>
        <dbReference type="Proteomes" id="UP001310248"/>
    </source>
</evidence>
<keyword evidence="2" id="KW-0963">Cytoplasm</keyword>
<keyword evidence="9" id="KW-1185">Reference proteome</keyword>
<dbReference type="PANTHER" id="PTHR46630:SF1">
    <property type="entry name" value="TETRATRICOPEPTIDE REPEAT PROTEIN 29"/>
    <property type="match status" value="1"/>
</dbReference>
<dbReference type="EMBL" id="JAYDYW010000014">
    <property type="protein sequence ID" value="MEE1675620.1"/>
    <property type="molecule type" value="Genomic_DNA"/>
</dbReference>
<keyword evidence="7" id="KW-0732">Signal</keyword>
<keyword evidence="6" id="KW-0812">Transmembrane</keyword>
<keyword evidence="4" id="KW-0802">TPR repeat</keyword>
<dbReference type="RefSeq" id="WP_329776454.1">
    <property type="nucleotide sequence ID" value="NZ_JAYDYW010000014.1"/>
</dbReference>
<accession>A0ABU7G8K9</accession>
<evidence type="ECO:0000256" key="3">
    <source>
        <dbReference type="ARBA" id="ARBA00022737"/>
    </source>
</evidence>
<keyword evidence="3" id="KW-0677">Repeat</keyword>
<keyword evidence="6" id="KW-0472">Membrane</keyword>
<feature type="signal peptide" evidence="7">
    <location>
        <begin position="1"/>
        <end position="24"/>
    </location>
</feature>